<reference evidence="17" key="1">
    <citation type="submission" date="2016-05" db="EMBL/GenBank/DDBJ databases">
        <title>Comparative genomics of biotechnologically important yeasts.</title>
        <authorList>
            <consortium name="DOE Joint Genome Institute"/>
            <person name="Riley R."/>
            <person name="Haridas S."/>
            <person name="Wolfe K.H."/>
            <person name="Lopes M.R."/>
            <person name="Hittinger C.T."/>
            <person name="Goker M."/>
            <person name="Salamov A."/>
            <person name="Wisecaver J."/>
            <person name="Long T.M."/>
            <person name="Aerts A.L."/>
            <person name="Barry K."/>
            <person name="Choi C."/>
            <person name="Clum A."/>
            <person name="Coughlan A.Y."/>
            <person name="Deshpande S."/>
            <person name="Douglass A.P."/>
            <person name="Hanson S.J."/>
            <person name="Klenk H.-P."/>
            <person name="Labutti K."/>
            <person name="Lapidus A."/>
            <person name="Lindquist E."/>
            <person name="Lipzen A."/>
            <person name="Meier-Kolthoff J.P."/>
            <person name="Ohm R.A."/>
            <person name="Otillar R.P."/>
            <person name="Pangilinan J."/>
            <person name="Peng Y."/>
            <person name="Rokas A."/>
            <person name="Rosa C.A."/>
            <person name="Scheuner C."/>
            <person name="Sibirny A.A."/>
            <person name="Slot J.C."/>
            <person name="Stielow J.B."/>
            <person name="Sun H."/>
            <person name="Kurtzman C.P."/>
            <person name="Blackwell M."/>
            <person name="Grigoriev I.V."/>
            <person name="Jeffries T.W."/>
        </authorList>
    </citation>
    <scope>NUCLEOTIDE SEQUENCE [LARGE SCALE GENOMIC DNA]</scope>
    <source>
        <strain evidence="17">NRRL Y-2460</strain>
    </source>
</reference>
<keyword evidence="5 14" id="KW-0812">Transmembrane</keyword>
<dbReference type="EMBL" id="KV454012">
    <property type="protein sequence ID" value="ODV96804.1"/>
    <property type="molecule type" value="Genomic_DNA"/>
</dbReference>
<evidence type="ECO:0000256" key="14">
    <source>
        <dbReference type="SAM" id="Phobius"/>
    </source>
</evidence>
<evidence type="ECO:0000256" key="2">
    <source>
        <dbReference type="ARBA" id="ARBA00009295"/>
    </source>
</evidence>
<dbReference type="AlphaFoldDB" id="A0A1E4TYJ4"/>
<keyword evidence="10" id="KW-0408">Iron</keyword>
<comment type="subcellular location">
    <subcellularLocation>
        <location evidence="1">Membrane</location>
        <topology evidence="1">Multi-pass membrane protein</topology>
    </subcellularLocation>
</comment>
<keyword evidence="4" id="KW-0349">Heme</keyword>
<keyword evidence="3" id="KW-0444">Lipid biosynthesis</keyword>
<name>A0A1E4TYJ4_PACTA</name>
<dbReference type="GO" id="GO:0006636">
    <property type="term" value="P:unsaturated fatty acid biosynthetic process"/>
    <property type="evidence" value="ECO:0007669"/>
    <property type="project" value="InterPro"/>
</dbReference>
<dbReference type="InterPro" id="IPR009160">
    <property type="entry name" value="Acyl-CoA_deSatase_haem/ster-bd"/>
</dbReference>
<evidence type="ECO:0000256" key="13">
    <source>
        <dbReference type="ARBA" id="ARBA00023160"/>
    </source>
</evidence>
<dbReference type="InterPro" id="IPR036400">
    <property type="entry name" value="Cyt_B5-like_heme/steroid_sf"/>
</dbReference>
<dbReference type="GO" id="GO:0005789">
    <property type="term" value="C:endoplasmic reticulum membrane"/>
    <property type="evidence" value="ECO:0007669"/>
    <property type="project" value="TreeGrafter"/>
</dbReference>
<dbReference type="PIRSF" id="PIRSF000345">
    <property type="entry name" value="OLE1"/>
    <property type="match status" value="1"/>
</dbReference>
<dbReference type="GO" id="GO:0005506">
    <property type="term" value="F:iron ion binding"/>
    <property type="evidence" value="ECO:0007669"/>
    <property type="project" value="TreeGrafter"/>
</dbReference>
<evidence type="ECO:0000256" key="6">
    <source>
        <dbReference type="ARBA" id="ARBA00022723"/>
    </source>
</evidence>
<evidence type="ECO:0000256" key="4">
    <source>
        <dbReference type="ARBA" id="ARBA00022617"/>
    </source>
</evidence>
<dbReference type="PROSITE" id="PS00191">
    <property type="entry name" value="CYTOCHROME_B5_1"/>
    <property type="match status" value="1"/>
</dbReference>
<keyword evidence="11" id="KW-0443">Lipid metabolism</keyword>
<dbReference type="PANTHER" id="PTHR11351:SF31">
    <property type="entry name" value="DESATURASE 1, ISOFORM A-RELATED"/>
    <property type="match status" value="1"/>
</dbReference>
<evidence type="ECO:0000256" key="8">
    <source>
        <dbReference type="ARBA" id="ARBA00022989"/>
    </source>
</evidence>
<dbReference type="SMART" id="SM01117">
    <property type="entry name" value="Cyt-b5"/>
    <property type="match status" value="1"/>
</dbReference>
<keyword evidence="9" id="KW-0560">Oxidoreductase</keyword>
<dbReference type="InterPro" id="IPR018506">
    <property type="entry name" value="Cyt_B5_heme-BS"/>
</dbReference>
<comment type="similarity">
    <text evidence="2">Belongs to the fatty acid desaturase type 1 family.</text>
</comment>
<keyword evidence="6" id="KW-0479">Metal-binding</keyword>
<keyword evidence="8 14" id="KW-1133">Transmembrane helix</keyword>
<dbReference type="GO" id="GO:0020037">
    <property type="term" value="F:heme binding"/>
    <property type="evidence" value="ECO:0007669"/>
    <property type="project" value="InterPro"/>
</dbReference>
<feature type="non-terminal residue" evidence="16">
    <location>
        <position position="1"/>
    </location>
</feature>
<evidence type="ECO:0000256" key="5">
    <source>
        <dbReference type="ARBA" id="ARBA00022692"/>
    </source>
</evidence>
<feature type="non-terminal residue" evidence="16">
    <location>
        <position position="463"/>
    </location>
</feature>
<evidence type="ECO:0000313" key="17">
    <source>
        <dbReference type="Proteomes" id="UP000094236"/>
    </source>
</evidence>
<dbReference type="GO" id="GO:0004768">
    <property type="term" value="F:stearoyl-CoA 9-desaturase activity"/>
    <property type="evidence" value="ECO:0007669"/>
    <property type="project" value="InterPro"/>
</dbReference>
<feature type="transmembrane region" description="Helical" evidence="14">
    <location>
        <begin position="21"/>
        <end position="41"/>
    </location>
</feature>
<dbReference type="OrthoDB" id="10260134at2759"/>
<dbReference type="Gene3D" id="3.10.120.10">
    <property type="entry name" value="Cytochrome b5-like heme/steroid binding domain"/>
    <property type="match status" value="1"/>
</dbReference>
<keyword evidence="13" id="KW-0275">Fatty acid biosynthesis</keyword>
<sequence length="463" mass="53569">HISESRWTIRNWYCHLHWKNIFLNIILPCYGVIIPLLSYVFGFKLINFCKDYLTIFAINYFVTCLSINIIYHRYYSHKSFKIDSIFFKFFLLLVATSGGVGNAKWWCLSHRAHHRFCDTERDPSNVRKGFWYSHLGWIVLVHHPKIQKAMQELEYEDLNNDYLIKWQHENYFRLFLVFGLILPIIILKQFFLVHESILGISVVFVSWKVFLVQQTFSNINSLCHCKIRGIGSTQPFDNRKTPKNNFLFNLITFGEGNHNFHHEFPSDYRNGTQWYDLDPTKWVLKIFSLFKIVSDLKKTSKTSIDQLLIQQQQKIIDLKRSQLNWGIPIDRLPKITPEQFKKILEGNGNSRALVVVSGIIHDVTPFINDHPGGVVLIKSSIGKDATSAFNGAVYAHSNAAHNLLATMRIAVLKGVDSEQIVWKQQQMENKDIPLKNDSEGKKIVRSGEQVTLIKAHSTTAGAA</sequence>
<keyword evidence="17" id="KW-1185">Reference proteome</keyword>
<evidence type="ECO:0000256" key="9">
    <source>
        <dbReference type="ARBA" id="ARBA00023002"/>
    </source>
</evidence>
<keyword evidence="12 14" id="KW-0472">Membrane</keyword>
<evidence type="ECO:0000256" key="7">
    <source>
        <dbReference type="ARBA" id="ARBA00022832"/>
    </source>
</evidence>
<evidence type="ECO:0000259" key="15">
    <source>
        <dbReference type="PROSITE" id="PS50255"/>
    </source>
</evidence>
<dbReference type="InterPro" id="IPR005804">
    <property type="entry name" value="FA_desaturase_dom"/>
</dbReference>
<accession>A0A1E4TYJ4</accession>
<dbReference type="InterPro" id="IPR001522">
    <property type="entry name" value="FADS-1_CS"/>
</dbReference>
<dbReference type="SUPFAM" id="SSF55856">
    <property type="entry name" value="Cytochrome b5-like heme/steroid binding domain"/>
    <property type="match status" value="1"/>
</dbReference>
<evidence type="ECO:0000256" key="10">
    <source>
        <dbReference type="ARBA" id="ARBA00023004"/>
    </source>
</evidence>
<dbReference type="STRING" id="669874.A0A1E4TYJ4"/>
<protein>
    <recommendedName>
        <fullName evidence="15">Cytochrome b5 heme-binding domain-containing protein</fullName>
    </recommendedName>
</protein>
<dbReference type="InterPro" id="IPR015876">
    <property type="entry name" value="Acyl-CoA_DS"/>
</dbReference>
<evidence type="ECO:0000256" key="11">
    <source>
        <dbReference type="ARBA" id="ARBA00023098"/>
    </source>
</evidence>
<gene>
    <name evidence="16" type="ORF">PACTADRAFT_22252</name>
</gene>
<dbReference type="Proteomes" id="UP000094236">
    <property type="component" value="Unassembled WGS sequence"/>
</dbReference>
<dbReference type="Pfam" id="PF00487">
    <property type="entry name" value="FA_desaturase"/>
    <property type="match status" value="1"/>
</dbReference>
<feature type="transmembrane region" description="Helical" evidence="14">
    <location>
        <begin position="53"/>
        <end position="74"/>
    </location>
</feature>
<keyword evidence="7" id="KW-0276">Fatty acid metabolism</keyword>
<dbReference type="InterPro" id="IPR001199">
    <property type="entry name" value="Cyt_B5-like_heme/steroid-bd"/>
</dbReference>
<dbReference type="PROSITE" id="PS50255">
    <property type="entry name" value="CYTOCHROME_B5_2"/>
    <property type="match status" value="1"/>
</dbReference>
<evidence type="ECO:0000256" key="1">
    <source>
        <dbReference type="ARBA" id="ARBA00004141"/>
    </source>
</evidence>
<evidence type="ECO:0000256" key="3">
    <source>
        <dbReference type="ARBA" id="ARBA00022516"/>
    </source>
</evidence>
<feature type="transmembrane region" description="Helical" evidence="14">
    <location>
        <begin position="171"/>
        <end position="190"/>
    </location>
</feature>
<evidence type="ECO:0000256" key="12">
    <source>
        <dbReference type="ARBA" id="ARBA00023136"/>
    </source>
</evidence>
<evidence type="ECO:0000313" key="16">
    <source>
        <dbReference type="EMBL" id="ODV96804.1"/>
    </source>
</evidence>
<dbReference type="CDD" id="cd03505">
    <property type="entry name" value="Delta9-FADS-like"/>
    <property type="match status" value="1"/>
</dbReference>
<feature type="domain" description="Cytochrome b5 heme-binding" evidence="15">
    <location>
        <begin position="332"/>
        <end position="413"/>
    </location>
</feature>
<dbReference type="Pfam" id="PF00173">
    <property type="entry name" value="Cyt-b5"/>
    <property type="match status" value="1"/>
</dbReference>
<organism evidence="16 17">
    <name type="scientific">Pachysolen tannophilus NRRL Y-2460</name>
    <dbReference type="NCBI Taxonomy" id="669874"/>
    <lineage>
        <taxon>Eukaryota</taxon>
        <taxon>Fungi</taxon>
        <taxon>Dikarya</taxon>
        <taxon>Ascomycota</taxon>
        <taxon>Saccharomycotina</taxon>
        <taxon>Pichiomycetes</taxon>
        <taxon>Pachysolenaceae</taxon>
        <taxon>Pachysolen</taxon>
    </lineage>
</organism>
<dbReference type="PRINTS" id="PR00075">
    <property type="entry name" value="FACDDSATRASE"/>
</dbReference>
<proteinExistence type="inferred from homology"/>
<dbReference type="PANTHER" id="PTHR11351">
    <property type="entry name" value="ACYL-COA DESATURASE"/>
    <property type="match status" value="1"/>
</dbReference>
<dbReference type="PROSITE" id="PS00476">
    <property type="entry name" value="FATTY_ACID_DESATUR_1"/>
    <property type="match status" value="1"/>
</dbReference>